<sequence length="121" mass="13102">MGIGTKLGRLFMRGAPLFNAPVAAIANSPRLGSGLRRSITMVSYTGRRSGRTFNIPVAYRRRGEIVDIGVNMPDAKTWWRNFLGDGAPLSLTLDGVEHAGHGVAERDDEGRVTVHVRLTGS</sequence>
<name>A0A7I7KX88_9MYCO</name>
<organism evidence="1 2">
    <name type="scientific">Mycobacterium cookii</name>
    <dbReference type="NCBI Taxonomy" id="1775"/>
    <lineage>
        <taxon>Bacteria</taxon>
        <taxon>Bacillati</taxon>
        <taxon>Actinomycetota</taxon>
        <taxon>Actinomycetes</taxon>
        <taxon>Mycobacteriales</taxon>
        <taxon>Mycobacteriaceae</taxon>
        <taxon>Mycobacterium</taxon>
    </lineage>
</organism>
<dbReference type="AlphaFoldDB" id="A0A7I7KX88"/>
<dbReference type="KEGG" id="mcoo:MCOO_21760"/>
<dbReference type="RefSeq" id="WP_163776351.1">
    <property type="nucleotide sequence ID" value="NZ_AP022569.1"/>
</dbReference>
<protein>
    <recommendedName>
        <fullName evidence="3">DUF385 domain-containing protein</fullName>
    </recommendedName>
</protein>
<reference evidence="1 2" key="1">
    <citation type="journal article" date="2019" name="Emerg. Microbes Infect.">
        <title>Comprehensive subspecies identification of 175 nontuberculous mycobacteria species based on 7547 genomic profiles.</title>
        <authorList>
            <person name="Matsumoto Y."/>
            <person name="Kinjo T."/>
            <person name="Motooka D."/>
            <person name="Nabeya D."/>
            <person name="Jung N."/>
            <person name="Uechi K."/>
            <person name="Horii T."/>
            <person name="Iida T."/>
            <person name="Fujita J."/>
            <person name="Nakamura S."/>
        </authorList>
    </citation>
    <scope>NUCLEOTIDE SEQUENCE [LARGE SCALE GENOMIC DNA]</scope>
    <source>
        <strain evidence="1 2">JCM 12404</strain>
    </source>
</reference>
<evidence type="ECO:0000313" key="1">
    <source>
        <dbReference type="EMBL" id="BBX46161.1"/>
    </source>
</evidence>
<dbReference type="EMBL" id="AP022569">
    <property type="protein sequence ID" value="BBX46161.1"/>
    <property type="molecule type" value="Genomic_DNA"/>
</dbReference>
<accession>A0A7I7KX88</accession>
<keyword evidence="2" id="KW-1185">Reference proteome</keyword>
<dbReference type="Gene3D" id="2.30.110.10">
    <property type="entry name" value="Electron Transport, Fmn-binding Protein, Chain A"/>
    <property type="match status" value="1"/>
</dbReference>
<proteinExistence type="predicted"/>
<evidence type="ECO:0008006" key="3">
    <source>
        <dbReference type="Google" id="ProtNLM"/>
    </source>
</evidence>
<dbReference type="InterPro" id="IPR012349">
    <property type="entry name" value="Split_barrel_FMN-bd"/>
</dbReference>
<dbReference type="Proteomes" id="UP000465866">
    <property type="component" value="Chromosome"/>
</dbReference>
<gene>
    <name evidence="1" type="ORF">MCOO_21760</name>
</gene>
<evidence type="ECO:0000313" key="2">
    <source>
        <dbReference type="Proteomes" id="UP000465866"/>
    </source>
</evidence>